<gene>
    <name evidence="2" type="ORF">BGI32_05850</name>
</gene>
<evidence type="ECO:0000313" key="3">
    <source>
        <dbReference type="Proteomes" id="UP000231293"/>
    </source>
</evidence>
<reference evidence="2 3" key="1">
    <citation type="journal article" date="2017" name="MBio">
        <title>Type VI secretion-mediated competition in the bee gut microbiome.</title>
        <authorList>
            <person name="Steele M.I."/>
            <person name="Kwong W.K."/>
            <person name="Powell J.E."/>
            <person name="Whiteley M."/>
            <person name="Moran N.A."/>
        </authorList>
    </citation>
    <scope>NUCLEOTIDE SEQUENCE [LARGE SCALE GENOMIC DNA]</scope>
    <source>
        <strain evidence="2 3">App2-2</strain>
    </source>
</reference>
<feature type="domain" description="NTF2 fold immunity protein" evidence="1">
    <location>
        <begin position="6"/>
        <end position="133"/>
    </location>
</feature>
<dbReference type="Proteomes" id="UP000231293">
    <property type="component" value="Unassembled WGS sequence"/>
</dbReference>
<protein>
    <recommendedName>
        <fullName evidence="1">NTF2 fold immunity protein domain-containing protein</fullName>
    </recommendedName>
</protein>
<dbReference type="AlphaFoldDB" id="A0A2N9WTZ2"/>
<organism evidence="2 3">
    <name type="scientific">Snodgrassella alvi</name>
    <dbReference type="NCBI Taxonomy" id="1196083"/>
    <lineage>
        <taxon>Bacteria</taxon>
        <taxon>Pseudomonadati</taxon>
        <taxon>Pseudomonadota</taxon>
        <taxon>Betaproteobacteria</taxon>
        <taxon>Neisseriales</taxon>
        <taxon>Neisseriaceae</taxon>
        <taxon>Snodgrassella</taxon>
    </lineage>
</organism>
<dbReference type="RefSeq" id="WP_100089911.1">
    <property type="nucleotide sequence ID" value="NZ_MDVB01000063.1"/>
</dbReference>
<accession>A0A2N9WTZ2</accession>
<proteinExistence type="predicted"/>
<evidence type="ECO:0000313" key="2">
    <source>
        <dbReference type="EMBL" id="PIT15190.1"/>
    </source>
</evidence>
<comment type="caution">
    <text evidence="2">The sequence shown here is derived from an EMBL/GenBank/DDBJ whole genome shotgun (WGS) entry which is preliminary data.</text>
</comment>
<name>A0A2N9WTZ2_9NEIS</name>
<sequence>MNLENAKNTLKEFIIAMNHWEVHYYPLVKNDLSNDVRLKMINDLNFIFNKFCTKKERKYGRQISLGCGNPPEYSPDEKILKTEELKGNKAAIYTQEQNGVEDQFRYTLHYKNHEWRIDKKEVYDDFDNKWKKYLL</sequence>
<dbReference type="EMBL" id="MDVB01000063">
    <property type="protein sequence ID" value="PIT15190.1"/>
    <property type="molecule type" value="Genomic_DNA"/>
</dbReference>
<dbReference type="Pfam" id="PF15655">
    <property type="entry name" value="Imm-NTF2"/>
    <property type="match status" value="1"/>
</dbReference>
<dbReference type="InterPro" id="IPR028049">
    <property type="entry name" value="Imm-NTF2"/>
</dbReference>
<evidence type="ECO:0000259" key="1">
    <source>
        <dbReference type="Pfam" id="PF15655"/>
    </source>
</evidence>